<feature type="transmembrane region" description="Helical" evidence="1">
    <location>
        <begin position="379"/>
        <end position="397"/>
    </location>
</feature>
<feature type="transmembrane region" description="Helical" evidence="1">
    <location>
        <begin position="206"/>
        <end position="228"/>
    </location>
</feature>
<evidence type="ECO:0000313" key="3">
    <source>
        <dbReference type="Proteomes" id="UP000317093"/>
    </source>
</evidence>
<dbReference type="KEGG" id="knv:Pan216_57770"/>
<dbReference type="InterPro" id="IPR028994">
    <property type="entry name" value="Integrin_alpha_N"/>
</dbReference>
<dbReference type="PANTHER" id="PTHR46580">
    <property type="entry name" value="SENSOR KINASE-RELATED"/>
    <property type="match status" value="1"/>
</dbReference>
<name>A0A518BD20_9BACT</name>
<accession>A0A518BD20</accession>
<dbReference type="AlphaFoldDB" id="A0A518BD20"/>
<keyword evidence="1" id="KW-1133">Transmembrane helix</keyword>
<feature type="transmembrane region" description="Helical" evidence="1">
    <location>
        <begin position="144"/>
        <end position="173"/>
    </location>
</feature>
<protein>
    <recommendedName>
        <fullName evidence="4">FG-GAP repeat protein</fullName>
    </recommendedName>
</protein>
<dbReference type="Proteomes" id="UP000317093">
    <property type="component" value="Chromosome"/>
</dbReference>
<reference evidence="2 3" key="1">
    <citation type="submission" date="2019-02" db="EMBL/GenBank/DDBJ databases">
        <title>Deep-cultivation of Planctomycetes and their phenomic and genomic characterization uncovers novel biology.</title>
        <authorList>
            <person name="Wiegand S."/>
            <person name="Jogler M."/>
            <person name="Boedeker C."/>
            <person name="Pinto D."/>
            <person name="Vollmers J."/>
            <person name="Rivas-Marin E."/>
            <person name="Kohn T."/>
            <person name="Peeters S.H."/>
            <person name="Heuer A."/>
            <person name="Rast P."/>
            <person name="Oberbeckmann S."/>
            <person name="Bunk B."/>
            <person name="Jeske O."/>
            <person name="Meyerdierks A."/>
            <person name="Storesund J.E."/>
            <person name="Kallscheuer N."/>
            <person name="Luecker S."/>
            <person name="Lage O.M."/>
            <person name="Pohl T."/>
            <person name="Merkel B.J."/>
            <person name="Hornburger P."/>
            <person name="Mueller R.-W."/>
            <person name="Bruemmer F."/>
            <person name="Labrenz M."/>
            <person name="Spormann A.M."/>
            <person name="Op den Camp H."/>
            <person name="Overmann J."/>
            <person name="Amann R."/>
            <person name="Jetten M.S.M."/>
            <person name="Mascher T."/>
            <person name="Medema M.H."/>
            <person name="Devos D.P."/>
            <person name="Kaster A.-K."/>
            <person name="Ovreas L."/>
            <person name="Rohde M."/>
            <person name="Galperin M.Y."/>
            <person name="Jogler C."/>
        </authorList>
    </citation>
    <scope>NUCLEOTIDE SEQUENCE [LARGE SCALE GENOMIC DNA]</scope>
    <source>
        <strain evidence="2 3">Pan216</strain>
    </source>
</reference>
<gene>
    <name evidence="2" type="ORF">Pan216_57770</name>
</gene>
<dbReference type="Gene3D" id="2.40.128.340">
    <property type="match status" value="2"/>
</dbReference>
<organism evidence="2 3">
    <name type="scientific">Kolteria novifilia</name>
    <dbReference type="NCBI Taxonomy" id="2527975"/>
    <lineage>
        <taxon>Bacteria</taxon>
        <taxon>Pseudomonadati</taxon>
        <taxon>Planctomycetota</taxon>
        <taxon>Planctomycetia</taxon>
        <taxon>Kolteriales</taxon>
        <taxon>Kolteriaceae</taxon>
        <taxon>Kolteria</taxon>
    </lineage>
</organism>
<keyword evidence="1" id="KW-0472">Membrane</keyword>
<evidence type="ECO:0000313" key="2">
    <source>
        <dbReference type="EMBL" id="QDU64884.1"/>
    </source>
</evidence>
<dbReference type="SUPFAM" id="SSF69318">
    <property type="entry name" value="Integrin alpha N-terminal domain"/>
    <property type="match status" value="1"/>
</dbReference>
<feature type="transmembrane region" description="Helical" evidence="1">
    <location>
        <begin position="352"/>
        <end position="374"/>
    </location>
</feature>
<feature type="transmembrane region" description="Helical" evidence="1">
    <location>
        <begin position="117"/>
        <end position="138"/>
    </location>
</feature>
<evidence type="ECO:0000256" key="1">
    <source>
        <dbReference type="SAM" id="Phobius"/>
    </source>
</evidence>
<feature type="transmembrane region" description="Helical" evidence="1">
    <location>
        <begin position="180"/>
        <end position="200"/>
    </location>
</feature>
<dbReference type="EMBL" id="CP036279">
    <property type="protein sequence ID" value="QDU64884.1"/>
    <property type="molecule type" value="Genomic_DNA"/>
</dbReference>
<feature type="transmembrane region" description="Helical" evidence="1">
    <location>
        <begin position="92"/>
        <end position="110"/>
    </location>
</feature>
<evidence type="ECO:0008006" key="4">
    <source>
        <dbReference type="Google" id="ProtNLM"/>
    </source>
</evidence>
<dbReference type="OrthoDB" id="218789at2"/>
<feature type="transmembrane region" description="Helical" evidence="1">
    <location>
        <begin position="318"/>
        <end position="340"/>
    </location>
</feature>
<feature type="transmembrane region" description="Helical" evidence="1">
    <location>
        <begin position="16"/>
        <end position="33"/>
    </location>
</feature>
<proteinExistence type="predicted"/>
<keyword evidence="3" id="KW-1185">Reference proteome</keyword>
<dbReference type="RefSeq" id="WP_145263402.1">
    <property type="nucleotide sequence ID" value="NZ_CP036279.1"/>
</dbReference>
<keyword evidence="1" id="KW-0812">Transmembrane</keyword>
<sequence>MADTPGSQTEGRITSIAYDLVMVGLLLLTAIPWTQSGFAARDIALWDEANYLRDGAQIGFWGFRSPEYAPFYQSWYSFLHSFTPDTLDLYQLNYTLITALLTTSVFALLRMFGVGRLLAFLVSFVMIFSNVFVAWPWVGHFALAMLIGFAILAMLVRSLTARFVILATGLFIANYIRPEYGLCFLIVASLGGLCLLVQLFRDRRDVLAATPWVGLLAFTIPMLVLSLGNPFEDRTNRKFLAFSQHFSYSWVKRTGSTKNPWLNHPEIMAEHFGSADSVLGCLWANPGAFSAHIVDNLSKLAPQTMLLLHPDMDLPYRAIGYLIGSLVVGLTLFGAGRLFYTSARGRLPATPMLIGLGLAVVILIPTSAASLILFPRVHYLFPGLLLVGSLVLAAAFSGRPNRVPAPVQIALAVLLVGAGWCLEPRRNPHWDPRRCHTFAELHPDAYRQPVRKAIAYLRSFDFVTSRKSGIVFDAEGGLAIFAGRHFYWIDPIENEDGFKQLLEDRGTNMVVLSPALKNLPELADDEHFHRFLADPVAFGFGIVSLPGVDWSIAVEKSLLWTTPRGRHFTYGVERDIPLAGDWNGDGRHEIGVFRQGLFSLDTDGDGAYDAECDRVVAFGIPSDKPVTGDWDGDGIDDVGVYREGSFVLDLNGNGRFDAESELSLRFGEPGDDPVIGDWDGDGKDDVGVFRNGVFFLRQVGAPNGYVEVYYGVASDRPIAGDWNGDGRDDIGVLRGSSAIVDTNGDGRYDPRVDTTVAAGVPGSTLVAGDWSGAGHDQLGLFLDGWFSLLEDNRIVGIMPEVKKQGVPTDLIEIATRKERPVR</sequence>